<dbReference type="Proteomes" id="UP000011715">
    <property type="component" value="Unassembled WGS sequence"/>
</dbReference>
<dbReference type="VEuPathDB" id="FungiDB:MAPG_04181"/>
<reference evidence="3" key="1">
    <citation type="submission" date="2010-05" db="EMBL/GenBank/DDBJ databases">
        <title>The genome sequence of Magnaporthe poae strain ATCC 64411.</title>
        <authorList>
            <person name="Ma L.-J."/>
            <person name="Dead R."/>
            <person name="Young S."/>
            <person name="Zeng Q."/>
            <person name="Koehrsen M."/>
            <person name="Alvarado L."/>
            <person name="Berlin A."/>
            <person name="Chapman S.B."/>
            <person name="Chen Z."/>
            <person name="Freedman E."/>
            <person name="Gellesch M."/>
            <person name="Goldberg J."/>
            <person name="Griggs A."/>
            <person name="Gujja S."/>
            <person name="Heilman E.R."/>
            <person name="Heiman D."/>
            <person name="Hepburn T."/>
            <person name="Howarth C."/>
            <person name="Jen D."/>
            <person name="Larson L."/>
            <person name="Mehta T."/>
            <person name="Neiman D."/>
            <person name="Pearson M."/>
            <person name="Roberts A."/>
            <person name="Saif S."/>
            <person name="Shea T."/>
            <person name="Shenoy N."/>
            <person name="Sisk P."/>
            <person name="Stolte C."/>
            <person name="Sykes S."/>
            <person name="Walk T."/>
            <person name="White J."/>
            <person name="Yandava C."/>
            <person name="Haas B."/>
            <person name="Nusbaum C."/>
            <person name="Birren B."/>
        </authorList>
    </citation>
    <scope>NUCLEOTIDE SEQUENCE [LARGE SCALE GENOMIC DNA]</scope>
    <source>
        <strain evidence="3">ATCC 64411 / 73-15</strain>
    </source>
</reference>
<dbReference type="EMBL" id="ADBL01000990">
    <property type="status" value="NOT_ANNOTATED_CDS"/>
    <property type="molecule type" value="Genomic_DNA"/>
</dbReference>
<dbReference type="EMBL" id="GL876968">
    <property type="protein sequence ID" value="KLU85151.1"/>
    <property type="molecule type" value="Genomic_DNA"/>
</dbReference>
<dbReference type="AlphaFoldDB" id="A0A0C4DW13"/>
<evidence type="ECO:0000313" key="3">
    <source>
        <dbReference type="Proteomes" id="UP000011715"/>
    </source>
</evidence>
<sequence>MRGSRNRESETWLLPWRRDLNVSPGGAAHECMHGSLDGKKKKQRHLSPLVRRIVMVEQCTDGIGNRFCGRETVNGMGARAGRVDDADDARVDRLRRPGSRLVAQFLRLTERKTKQLQYQHSCHRAGCFYTIFQAGRNWESLAQFFCPRKQGENKKGREPRQMPAHAFLGTHACALASKPACGKMGAAAIYIHVRLSYGMWCNDAFDGLEA</sequence>
<accession>A0A0C4DW13</accession>
<reference evidence="1" key="3">
    <citation type="submission" date="2011-03" db="EMBL/GenBank/DDBJ databases">
        <title>Annotation of Magnaporthe poae ATCC 64411.</title>
        <authorList>
            <person name="Ma L.-J."/>
            <person name="Dead R."/>
            <person name="Young S.K."/>
            <person name="Zeng Q."/>
            <person name="Gargeya S."/>
            <person name="Fitzgerald M."/>
            <person name="Haas B."/>
            <person name="Abouelleil A."/>
            <person name="Alvarado L."/>
            <person name="Arachchi H.M."/>
            <person name="Berlin A."/>
            <person name="Brown A."/>
            <person name="Chapman S.B."/>
            <person name="Chen Z."/>
            <person name="Dunbar C."/>
            <person name="Freedman E."/>
            <person name="Gearin G."/>
            <person name="Gellesch M."/>
            <person name="Goldberg J."/>
            <person name="Griggs A."/>
            <person name="Gujja S."/>
            <person name="Heiman D."/>
            <person name="Howarth C."/>
            <person name="Larson L."/>
            <person name="Lui A."/>
            <person name="MacDonald P.J.P."/>
            <person name="Mehta T."/>
            <person name="Montmayeur A."/>
            <person name="Murphy C."/>
            <person name="Neiman D."/>
            <person name="Pearson M."/>
            <person name="Priest M."/>
            <person name="Roberts A."/>
            <person name="Saif S."/>
            <person name="Shea T."/>
            <person name="Shenoy N."/>
            <person name="Sisk P."/>
            <person name="Stolte C."/>
            <person name="Sykes S."/>
            <person name="Yandava C."/>
            <person name="Wortman J."/>
            <person name="Nusbaum C."/>
            <person name="Birren B."/>
        </authorList>
    </citation>
    <scope>NUCLEOTIDE SEQUENCE</scope>
    <source>
        <strain evidence="1">ATCC 64411</strain>
    </source>
</reference>
<dbReference type="EnsemblFungi" id="MAPG_04181T0">
    <property type="protein sequence ID" value="MAPG_04181T0"/>
    <property type="gene ID" value="MAPG_04181"/>
</dbReference>
<organism evidence="2 3">
    <name type="scientific">Magnaporthiopsis poae (strain ATCC 64411 / 73-15)</name>
    <name type="common">Kentucky bluegrass fungus</name>
    <name type="synonym">Magnaporthe poae</name>
    <dbReference type="NCBI Taxonomy" id="644358"/>
    <lineage>
        <taxon>Eukaryota</taxon>
        <taxon>Fungi</taxon>
        <taxon>Dikarya</taxon>
        <taxon>Ascomycota</taxon>
        <taxon>Pezizomycotina</taxon>
        <taxon>Sordariomycetes</taxon>
        <taxon>Sordariomycetidae</taxon>
        <taxon>Magnaporthales</taxon>
        <taxon>Magnaporthaceae</taxon>
        <taxon>Magnaporthiopsis</taxon>
    </lineage>
</organism>
<gene>
    <name evidence="1" type="ORF">MAPG_04181</name>
</gene>
<reference evidence="1" key="2">
    <citation type="submission" date="2010-05" db="EMBL/GenBank/DDBJ databases">
        <title>The Genome Sequence of Magnaporthe poae strain ATCC 64411.</title>
        <authorList>
            <consortium name="The Broad Institute Genome Sequencing Platform"/>
            <consortium name="Broad Institute Genome Sequencing Center for Infectious Disease"/>
            <person name="Ma L.-J."/>
            <person name="Dead R."/>
            <person name="Young S."/>
            <person name="Zeng Q."/>
            <person name="Koehrsen M."/>
            <person name="Alvarado L."/>
            <person name="Berlin A."/>
            <person name="Chapman S.B."/>
            <person name="Chen Z."/>
            <person name="Freedman E."/>
            <person name="Gellesch M."/>
            <person name="Goldberg J."/>
            <person name="Griggs A."/>
            <person name="Gujja S."/>
            <person name="Heilman E.R."/>
            <person name="Heiman D."/>
            <person name="Hepburn T."/>
            <person name="Howarth C."/>
            <person name="Jen D."/>
            <person name="Larson L."/>
            <person name="Mehta T."/>
            <person name="Neiman D."/>
            <person name="Pearson M."/>
            <person name="Roberts A."/>
            <person name="Saif S."/>
            <person name="Shea T."/>
            <person name="Shenoy N."/>
            <person name="Sisk P."/>
            <person name="Stolte C."/>
            <person name="Sykes S."/>
            <person name="Walk T."/>
            <person name="White J."/>
            <person name="Yandava C."/>
            <person name="Haas B."/>
            <person name="Nusbaum C."/>
            <person name="Birren B."/>
        </authorList>
    </citation>
    <scope>NUCLEOTIDE SEQUENCE</scope>
    <source>
        <strain evidence="1">ATCC 64411</strain>
    </source>
</reference>
<name>A0A0C4DW13_MAGP6</name>
<evidence type="ECO:0000313" key="2">
    <source>
        <dbReference type="EnsemblFungi" id="MAPG_04181T0"/>
    </source>
</evidence>
<protein>
    <submittedName>
        <fullName evidence="1 2">Uncharacterized protein</fullName>
    </submittedName>
</protein>
<reference evidence="2" key="5">
    <citation type="submission" date="2015-06" db="UniProtKB">
        <authorList>
            <consortium name="EnsemblFungi"/>
        </authorList>
    </citation>
    <scope>IDENTIFICATION</scope>
    <source>
        <strain evidence="2">ATCC 64411</strain>
    </source>
</reference>
<proteinExistence type="predicted"/>
<evidence type="ECO:0000313" key="1">
    <source>
        <dbReference type="EMBL" id="KLU85151.1"/>
    </source>
</evidence>
<reference evidence="2" key="4">
    <citation type="journal article" date="2015" name="G3 (Bethesda)">
        <title>Genome sequences of three phytopathogenic species of the Magnaporthaceae family of fungi.</title>
        <authorList>
            <person name="Okagaki L.H."/>
            <person name="Nunes C.C."/>
            <person name="Sailsbery J."/>
            <person name="Clay B."/>
            <person name="Brown D."/>
            <person name="John T."/>
            <person name="Oh Y."/>
            <person name="Young N."/>
            <person name="Fitzgerald M."/>
            <person name="Haas B.J."/>
            <person name="Zeng Q."/>
            <person name="Young S."/>
            <person name="Adiconis X."/>
            <person name="Fan L."/>
            <person name="Levin J.Z."/>
            <person name="Mitchell T.K."/>
            <person name="Okubara P.A."/>
            <person name="Farman M.L."/>
            <person name="Kohn L.M."/>
            <person name="Birren B."/>
            <person name="Ma L.-J."/>
            <person name="Dean R.A."/>
        </authorList>
    </citation>
    <scope>NUCLEOTIDE SEQUENCE</scope>
    <source>
        <strain evidence="2">ATCC 64411 / 73-15</strain>
    </source>
</reference>
<keyword evidence="3" id="KW-1185">Reference proteome</keyword>